<evidence type="ECO:0000259" key="12">
    <source>
        <dbReference type="PROSITE" id="PS51998"/>
    </source>
</evidence>
<keyword evidence="6" id="KW-0904">Protein phosphatase</keyword>
<feature type="region of interest" description="Disordered" evidence="9">
    <location>
        <begin position="627"/>
        <end position="648"/>
    </location>
</feature>
<dbReference type="PROSITE" id="PS50056">
    <property type="entry name" value="TYR_PHOSPHATASE_2"/>
    <property type="match status" value="1"/>
</dbReference>
<evidence type="ECO:0000256" key="9">
    <source>
        <dbReference type="SAM" id="MobiDB-lite"/>
    </source>
</evidence>
<feature type="region of interest" description="Disordered" evidence="9">
    <location>
        <begin position="418"/>
        <end position="452"/>
    </location>
</feature>
<dbReference type="PROSITE" id="PS51998">
    <property type="entry name" value="DEK_C"/>
    <property type="match status" value="1"/>
</dbReference>
<evidence type="ECO:0000256" key="7">
    <source>
        <dbReference type="ARBA" id="ARBA00023212"/>
    </source>
</evidence>
<comment type="catalytic activity">
    <reaction evidence="8">
        <text>O-phospho-L-threonyl-[protein] + H2O = L-threonyl-[protein] + phosphate</text>
        <dbReference type="Rhea" id="RHEA:47004"/>
        <dbReference type="Rhea" id="RHEA-COMP:11060"/>
        <dbReference type="Rhea" id="RHEA-COMP:11605"/>
        <dbReference type="ChEBI" id="CHEBI:15377"/>
        <dbReference type="ChEBI" id="CHEBI:30013"/>
        <dbReference type="ChEBI" id="CHEBI:43474"/>
        <dbReference type="ChEBI" id="CHEBI:61977"/>
        <dbReference type="EC" id="3.1.3.16"/>
    </reaction>
</comment>
<dbReference type="PANTHER" id="PTHR45864">
    <property type="entry name" value="SLINGSHOT PROTEIN PHOSPHATASE HOMOLOG"/>
    <property type="match status" value="1"/>
</dbReference>
<dbReference type="Proteomes" id="UP000472260">
    <property type="component" value="Unassembled WGS sequence"/>
</dbReference>
<evidence type="ECO:0000256" key="3">
    <source>
        <dbReference type="ARBA" id="ARBA00013081"/>
    </source>
</evidence>
<dbReference type="InterPro" id="IPR000340">
    <property type="entry name" value="Dual-sp_phosphatase_cat-dom"/>
</dbReference>
<evidence type="ECO:0000256" key="8">
    <source>
        <dbReference type="ARBA" id="ARBA00048336"/>
    </source>
</evidence>
<dbReference type="InterPro" id="IPR029021">
    <property type="entry name" value="Prot-tyrosine_phosphatase-like"/>
</dbReference>
<dbReference type="AlphaFoldDB" id="A0A671NQV0"/>
<comment type="subcellular location">
    <subcellularLocation>
        <location evidence="1">Cytoplasm</location>
        <location evidence="1">Cytoskeleton</location>
    </subcellularLocation>
</comment>
<evidence type="ECO:0000256" key="4">
    <source>
        <dbReference type="ARBA" id="ARBA00022490"/>
    </source>
</evidence>
<reference evidence="13" key="2">
    <citation type="submission" date="2025-09" db="UniProtKB">
        <authorList>
            <consortium name="Ensembl"/>
        </authorList>
    </citation>
    <scope>IDENTIFICATION</scope>
</reference>
<feature type="region of interest" description="Disordered" evidence="9">
    <location>
        <begin position="722"/>
        <end position="743"/>
    </location>
</feature>
<protein>
    <recommendedName>
        <fullName evidence="3">protein-serine/threonine phosphatase</fullName>
        <ecNumber evidence="3">3.1.3.16</ecNumber>
    </recommendedName>
</protein>
<dbReference type="GO" id="GO:0030837">
    <property type="term" value="P:negative regulation of actin filament polymerization"/>
    <property type="evidence" value="ECO:0007669"/>
    <property type="project" value="InterPro"/>
</dbReference>
<keyword evidence="14" id="KW-1185">Reference proteome</keyword>
<feature type="domain" description="Tyrosine-protein phosphatase" evidence="10">
    <location>
        <begin position="267"/>
        <end position="408"/>
    </location>
</feature>
<dbReference type="PROSITE" id="PS00383">
    <property type="entry name" value="TYR_PHOSPHATASE_1"/>
    <property type="match status" value="1"/>
</dbReference>
<dbReference type="FunFam" id="3.90.190.10:FF:000004">
    <property type="entry name" value="Protein phosphatase Slingshot homolog 2"/>
    <property type="match status" value="1"/>
</dbReference>
<dbReference type="InterPro" id="IPR043587">
    <property type="entry name" value="Phosphatase_SSH-like"/>
</dbReference>
<feature type="domain" description="Tyrosine specific protein phosphatases" evidence="11">
    <location>
        <begin position="329"/>
        <end position="386"/>
    </location>
</feature>
<dbReference type="CDD" id="cd14513">
    <property type="entry name" value="DSP_slingshot"/>
    <property type="match status" value="1"/>
</dbReference>
<dbReference type="InterPro" id="IPR043588">
    <property type="entry name" value="SSH-N"/>
</dbReference>
<feature type="region of interest" description="Disordered" evidence="9">
    <location>
        <begin position="755"/>
        <end position="807"/>
    </location>
</feature>
<evidence type="ECO:0000256" key="5">
    <source>
        <dbReference type="ARBA" id="ARBA00022801"/>
    </source>
</evidence>
<feature type="compositionally biased region" description="Polar residues" evidence="9">
    <location>
        <begin position="759"/>
        <end position="771"/>
    </location>
</feature>
<dbReference type="InterPro" id="IPR000387">
    <property type="entry name" value="Tyr_Pase_dom"/>
</dbReference>
<dbReference type="EC" id="3.1.3.16" evidence="3"/>
<comment type="similarity">
    <text evidence="2">Belongs to the protein-tyrosine phosphatase family.</text>
</comment>
<gene>
    <name evidence="13" type="primary">ssh2a</name>
</gene>
<reference evidence="13" key="1">
    <citation type="submission" date="2025-08" db="UniProtKB">
        <authorList>
            <consortium name="Ensembl"/>
        </authorList>
    </citation>
    <scope>IDENTIFICATION</scope>
</reference>
<dbReference type="InterPro" id="IPR014876">
    <property type="entry name" value="DEK_C"/>
</dbReference>
<keyword evidence="7" id="KW-0206">Cytoskeleton</keyword>
<dbReference type="Pfam" id="PF00782">
    <property type="entry name" value="DSPc"/>
    <property type="match status" value="1"/>
</dbReference>
<evidence type="ECO:0000313" key="14">
    <source>
        <dbReference type="Proteomes" id="UP000472260"/>
    </source>
</evidence>
<keyword evidence="4" id="KW-0963">Cytoplasm</keyword>
<keyword evidence="5" id="KW-0378">Hydrolase</keyword>
<evidence type="ECO:0000259" key="10">
    <source>
        <dbReference type="PROSITE" id="PS50054"/>
    </source>
</evidence>
<accession>A0A671NQV0</accession>
<dbReference type="InterPro" id="IPR016130">
    <property type="entry name" value="Tyr_Pase_AS"/>
</dbReference>
<sequence length="826" mass="93117">MYNKIFFLSIAVFVISISENFLTVKGAALFLPRGNGSSPSSAPRITQRRNKHTGDLQQHLQTMFTLLRQEDAIRLAVRLESAYALRTRYMVIVSTNGRQDTEESVVLGMDFSNSDSGFSVSTINRVHVFKPVSVQAMWSALQSLHKVCEVARCHNYYPGSLFLTWVSYYQSRVTSDQHCINEWNAMQDVQSHRADSPVLFTDVPTERERTERLIKTRLREIMMQKDLENVTSKEIRTELEIQMVCNLREFKEFIDNEMIVILGQMESPTEIFDHVYLGSEWNASNFEELQNSGVRYILNVTREIDNFFPGLFEYHNIRVYDEEATNLLEYWNDTYKFISKAKKAGVKCLVHCKMGVSRSASTVIAYAMKEYGWDLERAFDHVKERRSVTKPNPSFMKQLEEYQGILLASKQRHNKLWRSHSDSDLSEGHEPLCKAPHSLDRSDPHNNNGPPTIQQILGIAVLESLTNPQPATGNSHTKLGELPSNLELCLESAVSKDEGNLPSSSMPEADSPSGASAVPGLDSSDDNNNPRTADLRTADDFVEAGMSCLSTDSIDFFSAREKFLCLSQDSQPPSFSETAAVLPPQSRCTPPLDDYSEEAVEVRETLRELQAFLYEAGGLGLCTRQVEENQSHEDKQDSIDGEQRTQPKAPAMWQRAMEIEARIRQAGLTPPSLMKRSASLAKLDQLELSTNDLSNWDFHPATTGFNQPSSFSLSTFHSLPLTHSHDDAHKKQRVLPQNPSAPDSAVHLMEVGRTEGSGHLSSSCPQQTQVGGASPPEHTPVQPTVSVSTRRQQQQQQQQHVKTHPVRRFRKALDKKKTITVLYNTM</sequence>
<feature type="compositionally biased region" description="Basic and acidic residues" evidence="9">
    <location>
        <begin position="627"/>
        <end position="645"/>
    </location>
</feature>
<dbReference type="GO" id="GO:0004722">
    <property type="term" value="F:protein serine/threonine phosphatase activity"/>
    <property type="evidence" value="ECO:0007669"/>
    <property type="project" value="UniProtKB-EC"/>
</dbReference>
<dbReference type="GO" id="GO:0003779">
    <property type="term" value="F:actin binding"/>
    <property type="evidence" value="ECO:0007669"/>
    <property type="project" value="InterPro"/>
</dbReference>
<name>A0A671NQV0_9TELE</name>
<evidence type="ECO:0000256" key="2">
    <source>
        <dbReference type="ARBA" id="ARBA00009580"/>
    </source>
</evidence>
<dbReference type="SUPFAM" id="SSF52799">
    <property type="entry name" value="(Phosphotyrosine protein) phosphatases II"/>
    <property type="match status" value="1"/>
</dbReference>
<feature type="compositionally biased region" description="Basic and acidic residues" evidence="9">
    <location>
        <begin position="419"/>
        <end position="444"/>
    </location>
</feature>
<evidence type="ECO:0000313" key="13">
    <source>
        <dbReference type="Ensembl" id="ENSSANP00000047237.1"/>
    </source>
</evidence>
<dbReference type="SMART" id="SM00195">
    <property type="entry name" value="DSPc"/>
    <property type="match status" value="1"/>
</dbReference>
<dbReference type="PROSITE" id="PS50054">
    <property type="entry name" value="TYR_PHOSPHATASE_DUAL"/>
    <property type="match status" value="1"/>
</dbReference>
<proteinExistence type="inferred from homology"/>
<feature type="region of interest" description="Disordered" evidence="9">
    <location>
        <begin position="496"/>
        <end position="533"/>
    </location>
</feature>
<dbReference type="PANTHER" id="PTHR45864:SF3">
    <property type="entry name" value="PROTEIN PHOSPHATASE SLINGSHOT HOMOLOG 2"/>
    <property type="match status" value="1"/>
</dbReference>
<organism evidence="13 14">
    <name type="scientific">Sinocyclocheilus anshuiensis</name>
    <dbReference type="NCBI Taxonomy" id="1608454"/>
    <lineage>
        <taxon>Eukaryota</taxon>
        <taxon>Metazoa</taxon>
        <taxon>Chordata</taxon>
        <taxon>Craniata</taxon>
        <taxon>Vertebrata</taxon>
        <taxon>Euteleostomi</taxon>
        <taxon>Actinopterygii</taxon>
        <taxon>Neopterygii</taxon>
        <taxon>Teleostei</taxon>
        <taxon>Ostariophysi</taxon>
        <taxon>Cypriniformes</taxon>
        <taxon>Cyprinidae</taxon>
        <taxon>Cyprininae</taxon>
        <taxon>Sinocyclocheilus</taxon>
    </lineage>
</organism>
<evidence type="ECO:0000256" key="1">
    <source>
        <dbReference type="ARBA" id="ARBA00004245"/>
    </source>
</evidence>
<feature type="domain" description="DEK-C" evidence="12">
    <location>
        <begin position="208"/>
        <end position="263"/>
    </location>
</feature>
<dbReference type="GO" id="GO:0005856">
    <property type="term" value="C:cytoskeleton"/>
    <property type="evidence" value="ECO:0007669"/>
    <property type="project" value="UniProtKB-SubCell"/>
</dbReference>
<dbReference type="Gene3D" id="3.90.190.10">
    <property type="entry name" value="Protein tyrosine phosphatase superfamily"/>
    <property type="match status" value="1"/>
</dbReference>
<evidence type="ECO:0000259" key="11">
    <source>
        <dbReference type="PROSITE" id="PS50056"/>
    </source>
</evidence>
<dbReference type="Pfam" id="PF23040">
    <property type="entry name" value="PH_SSH1-like_1st"/>
    <property type="match status" value="1"/>
</dbReference>
<feature type="compositionally biased region" description="Polar residues" evidence="9">
    <location>
        <begin position="781"/>
        <end position="791"/>
    </location>
</feature>
<evidence type="ECO:0000256" key="6">
    <source>
        <dbReference type="ARBA" id="ARBA00022912"/>
    </source>
</evidence>
<dbReference type="Pfam" id="PF08766">
    <property type="entry name" value="DEK_C"/>
    <property type="match status" value="1"/>
</dbReference>
<dbReference type="Ensembl" id="ENSSANT00000050245.1">
    <property type="protein sequence ID" value="ENSSANP00000047237.1"/>
    <property type="gene ID" value="ENSSANG00000023820.1"/>
</dbReference>
<dbReference type="InterPro" id="IPR020422">
    <property type="entry name" value="TYR_PHOSPHATASE_DUAL_dom"/>
</dbReference>